<evidence type="ECO:0000313" key="2">
    <source>
        <dbReference type="EnsemblPlants" id="AET3Gv20928500.1"/>
    </source>
</evidence>
<reference evidence="2" key="3">
    <citation type="journal article" date="2017" name="Nature">
        <title>Genome sequence of the progenitor of the wheat D genome Aegilops tauschii.</title>
        <authorList>
            <person name="Luo M.C."/>
            <person name="Gu Y.Q."/>
            <person name="Puiu D."/>
            <person name="Wang H."/>
            <person name="Twardziok S.O."/>
            <person name="Deal K.R."/>
            <person name="Huo N."/>
            <person name="Zhu T."/>
            <person name="Wang L."/>
            <person name="Wang Y."/>
            <person name="McGuire P.E."/>
            <person name="Liu S."/>
            <person name="Long H."/>
            <person name="Ramasamy R.K."/>
            <person name="Rodriguez J.C."/>
            <person name="Van S.L."/>
            <person name="Yuan L."/>
            <person name="Wang Z."/>
            <person name="Xia Z."/>
            <person name="Xiao L."/>
            <person name="Anderson O.D."/>
            <person name="Ouyang S."/>
            <person name="Liang Y."/>
            <person name="Zimin A.V."/>
            <person name="Pertea G."/>
            <person name="Qi P."/>
            <person name="Bennetzen J.L."/>
            <person name="Dai X."/>
            <person name="Dawson M.W."/>
            <person name="Muller H.G."/>
            <person name="Kugler K."/>
            <person name="Rivarola-Duarte L."/>
            <person name="Spannagl M."/>
            <person name="Mayer K.F.X."/>
            <person name="Lu F.H."/>
            <person name="Bevan M.W."/>
            <person name="Leroy P."/>
            <person name="Li P."/>
            <person name="You F.M."/>
            <person name="Sun Q."/>
            <person name="Liu Z."/>
            <person name="Lyons E."/>
            <person name="Wicker T."/>
            <person name="Salzberg S.L."/>
            <person name="Devos K.M."/>
            <person name="Dvorak J."/>
        </authorList>
    </citation>
    <scope>NUCLEOTIDE SEQUENCE [LARGE SCALE GENOMIC DNA]</scope>
    <source>
        <strain evidence="2">cv. AL8/78</strain>
    </source>
</reference>
<dbReference type="AlphaFoldDB" id="A0A453G946"/>
<feature type="compositionally biased region" description="Low complexity" evidence="1">
    <location>
        <begin position="1"/>
        <end position="16"/>
    </location>
</feature>
<evidence type="ECO:0000313" key="3">
    <source>
        <dbReference type="Proteomes" id="UP000015105"/>
    </source>
</evidence>
<dbReference type="Proteomes" id="UP000015105">
    <property type="component" value="Chromosome 3D"/>
</dbReference>
<feature type="compositionally biased region" description="Low complexity" evidence="1">
    <location>
        <begin position="23"/>
        <end position="57"/>
    </location>
</feature>
<reference evidence="3" key="1">
    <citation type="journal article" date="2014" name="Science">
        <title>Ancient hybridizations among the ancestral genomes of bread wheat.</title>
        <authorList>
            <consortium name="International Wheat Genome Sequencing Consortium,"/>
            <person name="Marcussen T."/>
            <person name="Sandve S.R."/>
            <person name="Heier L."/>
            <person name="Spannagl M."/>
            <person name="Pfeifer M."/>
            <person name="Jakobsen K.S."/>
            <person name="Wulff B.B."/>
            <person name="Steuernagel B."/>
            <person name="Mayer K.F."/>
            <person name="Olsen O.A."/>
        </authorList>
    </citation>
    <scope>NUCLEOTIDE SEQUENCE [LARGE SCALE GENOMIC DNA]</scope>
    <source>
        <strain evidence="3">cv. AL8/78</strain>
    </source>
</reference>
<name>A0A453G946_AEGTS</name>
<organism evidence="2 3">
    <name type="scientific">Aegilops tauschii subsp. strangulata</name>
    <name type="common">Goatgrass</name>
    <dbReference type="NCBI Taxonomy" id="200361"/>
    <lineage>
        <taxon>Eukaryota</taxon>
        <taxon>Viridiplantae</taxon>
        <taxon>Streptophyta</taxon>
        <taxon>Embryophyta</taxon>
        <taxon>Tracheophyta</taxon>
        <taxon>Spermatophyta</taxon>
        <taxon>Magnoliopsida</taxon>
        <taxon>Liliopsida</taxon>
        <taxon>Poales</taxon>
        <taxon>Poaceae</taxon>
        <taxon>BOP clade</taxon>
        <taxon>Pooideae</taxon>
        <taxon>Triticodae</taxon>
        <taxon>Triticeae</taxon>
        <taxon>Triticinae</taxon>
        <taxon>Aegilops</taxon>
    </lineage>
</organism>
<reference evidence="2" key="5">
    <citation type="journal article" date="2021" name="G3 (Bethesda)">
        <title>Aegilops tauschii genome assembly Aet v5.0 features greater sequence contiguity and improved annotation.</title>
        <authorList>
            <person name="Wang L."/>
            <person name="Zhu T."/>
            <person name="Rodriguez J.C."/>
            <person name="Deal K.R."/>
            <person name="Dubcovsky J."/>
            <person name="McGuire P.E."/>
            <person name="Lux T."/>
            <person name="Spannagl M."/>
            <person name="Mayer K.F.X."/>
            <person name="Baldrich P."/>
            <person name="Meyers B.C."/>
            <person name="Huo N."/>
            <person name="Gu Y.Q."/>
            <person name="Zhou H."/>
            <person name="Devos K.M."/>
            <person name="Bennetzen J.L."/>
            <person name="Unver T."/>
            <person name="Budak H."/>
            <person name="Gulick P.J."/>
            <person name="Galiba G."/>
            <person name="Kalapos B."/>
            <person name="Nelson D.R."/>
            <person name="Li P."/>
            <person name="You F.M."/>
            <person name="Luo M.C."/>
            <person name="Dvorak J."/>
        </authorList>
    </citation>
    <scope>NUCLEOTIDE SEQUENCE [LARGE SCALE GENOMIC DNA]</scope>
    <source>
        <strain evidence="2">cv. AL8/78</strain>
    </source>
</reference>
<dbReference type="EnsemblPlants" id="AET3Gv20928500.1">
    <property type="protein sequence ID" value="AET3Gv20928500.1"/>
    <property type="gene ID" value="AET3Gv20928500"/>
</dbReference>
<feature type="region of interest" description="Disordered" evidence="1">
    <location>
        <begin position="1"/>
        <end position="57"/>
    </location>
</feature>
<keyword evidence="3" id="KW-1185">Reference proteome</keyword>
<proteinExistence type="predicted"/>
<reference evidence="2" key="4">
    <citation type="submission" date="2019-03" db="UniProtKB">
        <authorList>
            <consortium name="EnsemblPlants"/>
        </authorList>
    </citation>
    <scope>IDENTIFICATION</scope>
</reference>
<evidence type="ECO:0000256" key="1">
    <source>
        <dbReference type="SAM" id="MobiDB-lite"/>
    </source>
</evidence>
<sequence>MHTTPGTGGSSTVTRSLARRCARASSLPVQPSPSSRPSSASSTTSATPNPGMPPAALHTAAPASAWALIIKELGSGGLWKGSVRFTFRADHAYVVRGVRCSCFFFIKVFLLTLEW</sequence>
<reference evidence="3" key="2">
    <citation type="journal article" date="2017" name="Nat. Plants">
        <title>The Aegilops tauschii genome reveals multiple impacts of transposons.</title>
        <authorList>
            <person name="Zhao G."/>
            <person name="Zou C."/>
            <person name="Li K."/>
            <person name="Wang K."/>
            <person name="Li T."/>
            <person name="Gao L."/>
            <person name="Zhang X."/>
            <person name="Wang H."/>
            <person name="Yang Z."/>
            <person name="Liu X."/>
            <person name="Jiang W."/>
            <person name="Mao L."/>
            <person name="Kong X."/>
            <person name="Jiao Y."/>
            <person name="Jia J."/>
        </authorList>
    </citation>
    <scope>NUCLEOTIDE SEQUENCE [LARGE SCALE GENOMIC DNA]</scope>
    <source>
        <strain evidence="3">cv. AL8/78</strain>
    </source>
</reference>
<accession>A0A453G946</accession>
<protein>
    <submittedName>
        <fullName evidence="2">Uncharacterized protein</fullName>
    </submittedName>
</protein>
<dbReference type="Gramene" id="AET3Gv20928500.1">
    <property type="protein sequence ID" value="AET3Gv20928500.1"/>
    <property type="gene ID" value="AET3Gv20928500"/>
</dbReference>